<comment type="similarity">
    <text evidence="3 15">Belongs to the peptidase S11 family.</text>
</comment>
<dbReference type="EC" id="3.4.16.4" evidence="4"/>
<dbReference type="SUPFAM" id="SSF69189">
    <property type="entry name" value="Penicillin-binding protein associated domain"/>
    <property type="match status" value="1"/>
</dbReference>
<comment type="catalytic activity">
    <reaction evidence="12">
        <text>Preferential cleavage: (Ac)2-L-Lys-D-Ala-|-D-Ala. Also transpeptidation of peptidyl-alanyl moieties that are N-acyl substituents of D-alanine.</text>
        <dbReference type="EC" id="3.4.16.4"/>
    </reaction>
</comment>
<dbReference type="UniPathway" id="UPA00219"/>
<keyword evidence="11" id="KW-0961">Cell wall biogenesis/degradation</keyword>
<feature type="active site" description="Proton acceptor" evidence="13">
    <location>
        <position position="68"/>
    </location>
</feature>
<evidence type="ECO:0000256" key="11">
    <source>
        <dbReference type="ARBA" id="ARBA00023316"/>
    </source>
</evidence>
<feature type="binding site" evidence="14">
    <location>
        <position position="231"/>
    </location>
    <ligand>
        <name>substrate</name>
    </ligand>
</feature>
<dbReference type="GO" id="GO:0071555">
    <property type="term" value="P:cell wall organization"/>
    <property type="evidence" value="ECO:0007669"/>
    <property type="project" value="UniProtKB-KW"/>
</dbReference>
<proteinExistence type="inferred from homology"/>
<dbReference type="AlphaFoldDB" id="A0A2T3QLE8"/>
<dbReference type="Gene3D" id="2.60.410.10">
    <property type="entry name" value="D-Ala-D-Ala carboxypeptidase, C-terminal domain"/>
    <property type="match status" value="1"/>
</dbReference>
<dbReference type="GO" id="GO:0008360">
    <property type="term" value="P:regulation of cell shape"/>
    <property type="evidence" value="ECO:0007669"/>
    <property type="project" value="UniProtKB-KW"/>
</dbReference>
<dbReference type="PRINTS" id="PR00725">
    <property type="entry name" value="DADACBPTASE1"/>
</dbReference>
<evidence type="ECO:0000313" key="18">
    <source>
        <dbReference type="Proteomes" id="UP000251647"/>
    </source>
</evidence>
<dbReference type="RefSeq" id="WP_005305598.1">
    <property type="nucleotide sequence ID" value="NZ_PYOG01000006.1"/>
</dbReference>
<dbReference type="PANTHER" id="PTHR21581">
    <property type="entry name" value="D-ALANYL-D-ALANINE CARBOXYPEPTIDASE"/>
    <property type="match status" value="1"/>
</dbReference>
<dbReference type="SMART" id="SM00936">
    <property type="entry name" value="PBP5_C"/>
    <property type="match status" value="1"/>
</dbReference>
<dbReference type="GO" id="GO:0009252">
    <property type="term" value="P:peptidoglycan biosynthetic process"/>
    <property type="evidence" value="ECO:0007669"/>
    <property type="project" value="UniProtKB-UniPathway"/>
</dbReference>
<keyword evidence="8 17" id="KW-0378">Hydrolase</keyword>
<keyword evidence="5 17" id="KW-0121">Carboxypeptidase</keyword>
<keyword evidence="9" id="KW-0133">Cell shape</keyword>
<dbReference type="OrthoDB" id="9795979at2"/>
<evidence type="ECO:0000256" key="5">
    <source>
        <dbReference type="ARBA" id="ARBA00022645"/>
    </source>
</evidence>
<comment type="pathway">
    <text evidence="2">Cell wall biogenesis; peptidoglycan biosynthesis.</text>
</comment>
<name>A0A2T3QLE8_PHODM</name>
<protein>
    <recommendedName>
        <fullName evidence="4">serine-type D-Ala-D-Ala carboxypeptidase</fullName>
        <ecNumber evidence="4">3.4.16.4</ecNumber>
    </recommendedName>
</protein>
<sequence>MLKTLNLYVYRLIFASCLVIPSFYSHSAYLLDPPDIDAKAWVLMSYNTGQIIAGDNLHKPLAPASLTKIMTTFVVGEEIKAGNIQLSDMVTISENAWGKKFPGSSKMFLNVGDSVSVEDLLRGVIVSSGNDATVALAEHVAGHQSAFIKMMNQYAERYGMKDSYFSNPHGLDADDQTTSAYDMALLTRAFIQEVPDIYDMHKEKSFTFGDIKQGNRNALLWDETLHVDGVKTGYTKQAGYSLVSSAKNGEQRLIAVVLGTKSAKARRLESKQLLSWGFRFYEDITPQLDDKLLEPIRIWHGEPASAELTLGDAGMITVPSRLKNKLKPIITYRENLAPPLEKGQQVGKIDWYINEQLLVSQPILTQGEILKAPWYNSAIDSLLQPIYTWLNKYGLTKQREQLQARDIVQPMSQQ</sequence>
<evidence type="ECO:0000256" key="9">
    <source>
        <dbReference type="ARBA" id="ARBA00022960"/>
    </source>
</evidence>
<dbReference type="Pfam" id="PF07943">
    <property type="entry name" value="PBP5_C"/>
    <property type="match status" value="1"/>
</dbReference>
<evidence type="ECO:0000256" key="12">
    <source>
        <dbReference type="ARBA" id="ARBA00034000"/>
    </source>
</evidence>
<feature type="domain" description="Peptidase S11 D-Ala-D-Ala carboxypeptidase A C-terminal" evidence="16">
    <location>
        <begin position="281"/>
        <end position="371"/>
    </location>
</feature>
<dbReference type="GO" id="GO:0006508">
    <property type="term" value="P:proteolysis"/>
    <property type="evidence" value="ECO:0007669"/>
    <property type="project" value="UniProtKB-KW"/>
</dbReference>
<dbReference type="InterPro" id="IPR012907">
    <property type="entry name" value="Peptidase_S11_C"/>
</dbReference>
<keyword evidence="6" id="KW-0645">Protease</keyword>
<evidence type="ECO:0000259" key="16">
    <source>
        <dbReference type="SMART" id="SM00936"/>
    </source>
</evidence>
<evidence type="ECO:0000256" key="15">
    <source>
        <dbReference type="RuleBase" id="RU004016"/>
    </source>
</evidence>
<evidence type="ECO:0000256" key="4">
    <source>
        <dbReference type="ARBA" id="ARBA00012448"/>
    </source>
</evidence>
<gene>
    <name evidence="17" type="primary">dacC</name>
    <name evidence="17" type="ORF">NCTC11647_02896</name>
</gene>
<feature type="active site" evidence="13">
    <location>
        <position position="128"/>
    </location>
</feature>
<dbReference type="InterPro" id="IPR018044">
    <property type="entry name" value="Peptidase_S11"/>
</dbReference>
<evidence type="ECO:0000256" key="14">
    <source>
        <dbReference type="PIRSR" id="PIRSR618044-2"/>
    </source>
</evidence>
<comment type="function">
    <text evidence="1">Removes C-terminal D-alanyl residues from sugar-peptide cell wall precursors.</text>
</comment>
<dbReference type="PANTHER" id="PTHR21581:SF6">
    <property type="entry name" value="TRAFFICKING PROTEIN PARTICLE COMPLEX SUBUNIT 12"/>
    <property type="match status" value="1"/>
</dbReference>
<organism evidence="17 18">
    <name type="scientific">Photobacterium damselae</name>
    <dbReference type="NCBI Taxonomy" id="38293"/>
    <lineage>
        <taxon>Bacteria</taxon>
        <taxon>Pseudomonadati</taxon>
        <taxon>Pseudomonadota</taxon>
        <taxon>Gammaproteobacteria</taxon>
        <taxon>Vibrionales</taxon>
        <taxon>Vibrionaceae</taxon>
        <taxon>Photobacterium</taxon>
    </lineage>
</organism>
<evidence type="ECO:0000256" key="7">
    <source>
        <dbReference type="ARBA" id="ARBA00022729"/>
    </source>
</evidence>
<dbReference type="SUPFAM" id="SSF56601">
    <property type="entry name" value="beta-lactamase/transpeptidase-like"/>
    <property type="match status" value="1"/>
</dbReference>
<evidence type="ECO:0000256" key="6">
    <source>
        <dbReference type="ARBA" id="ARBA00022670"/>
    </source>
</evidence>
<dbReference type="InterPro" id="IPR001967">
    <property type="entry name" value="Peptidase_S11_N"/>
</dbReference>
<evidence type="ECO:0000256" key="10">
    <source>
        <dbReference type="ARBA" id="ARBA00022984"/>
    </source>
</evidence>
<dbReference type="GO" id="GO:0009002">
    <property type="term" value="F:serine-type D-Ala-D-Ala carboxypeptidase activity"/>
    <property type="evidence" value="ECO:0007669"/>
    <property type="project" value="UniProtKB-EC"/>
</dbReference>
<evidence type="ECO:0000256" key="3">
    <source>
        <dbReference type="ARBA" id="ARBA00007164"/>
    </source>
</evidence>
<evidence type="ECO:0000256" key="1">
    <source>
        <dbReference type="ARBA" id="ARBA00003217"/>
    </source>
</evidence>
<evidence type="ECO:0000256" key="8">
    <source>
        <dbReference type="ARBA" id="ARBA00022801"/>
    </source>
</evidence>
<dbReference type="Proteomes" id="UP000251647">
    <property type="component" value="Unassembled WGS sequence"/>
</dbReference>
<keyword evidence="10" id="KW-0573">Peptidoglycan synthesis</keyword>
<evidence type="ECO:0000256" key="13">
    <source>
        <dbReference type="PIRSR" id="PIRSR618044-1"/>
    </source>
</evidence>
<dbReference type="InterPro" id="IPR037167">
    <property type="entry name" value="Peptidase_S11_C_sf"/>
</dbReference>
<dbReference type="Gene3D" id="3.40.710.10">
    <property type="entry name" value="DD-peptidase/beta-lactamase superfamily"/>
    <property type="match status" value="1"/>
</dbReference>
<evidence type="ECO:0000256" key="2">
    <source>
        <dbReference type="ARBA" id="ARBA00004752"/>
    </source>
</evidence>
<dbReference type="Pfam" id="PF00768">
    <property type="entry name" value="Peptidase_S11"/>
    <property type="match status" value="1"/>
</dbReference>
<feature type="active site" description="Acyl-ester intermediate" evidence="13">
    <location>
        <position position="65"/>
    </location>
</feature>
<keyword evidence="7" id="KW-0732">Signal</keyword>
<reference evidence="17 18" key="1">
    <citation type="submission" date="2018-06" db="EMBL/GenBank/DDBJ databases">
        <authorList>
            <consortium name="Pathogen Informatics"/>
            <person name="Doyle S."/>
        </authorList>
    </citation>
    <scope>NUCLEOTIDE SEQUENCE [LARGE SCALE GENOMIC DNA]</scope>
    <source>
        <strain evidence="17 18">NCTC11647</strain>
    </source>
</reference>
<accession>A0A2T3QLE8</accession>
<evidence type="ECO:0000313" key="17">
    <source>
        <dbReference type="EMBL" id="SPY43963.1"/>
    </source>
</evidence>
<dbReference type="InterPro" id="IPR015956">
    <property type="entry name" value="Peniciliin-bd_prot_C_sf"/>
</dbReference>
<dbReference type="EMBL" id="UATL01000005">
    <property type="protein sequence ID" value="SPY43963.1"/>
    <property type="molecule type" value="Genomic_DNA"/>
</dbReference>
<dbReference type="InterPro" id="IPR012338">
    <property type="entry name" value="Beta-lactam/transpept-like"/>
</dbReference>